<dbReference type="Proteomes" id="UP000509626">
    <property type="component" value="Chromosome"/>
</dbReference>
<feature type="region of interest" description="Disordered" evidence="1">
    <location>
        <begin position="1"/>
        <end position="51"/>
    </location>
</feature>
<sequence length="51" mass="5398">MIADIARNGYDTEPERTAVGRPIGGTTEVTGSRRGRPALPLSTTRRGVEGT</sequence>
<gene>
    <name evidence="2" type="ORF">HUG12_00985</name>
</gene>
<evidence type="ECO:0000256" key="1">
    <source>
        <dbReference type="SAM" id="MobiDB-lite"/>
    </source>
</evidence>
<accession>A0A7D5Q9W9</accession>
<dbReference type="EMBL" id="CP058579">
    <property type="protein sequence ID" value="QLG60400.1"/>
    <property type="molecule type" value="Genomic_DNA"/>
</dbReference>
<evidence type="ECO:0000313" key="2">
    <source>
        <dbReference type="EMBL" id="QLG60400.1"/>
    </source>
</evidence>
<dbReference type="RefSeq" id="WP_179266986.1">
    <property type="nucleotide sequence ID" value="NZ_CP058579.1"/>
</dbReference>
<keyword evidence="3" id="KW-1185">Reference proteome</keyword>
<reference evidence="2 3" key="1">
    <citation type="submission" date="2020-06" db="EMBL/GenBank/DDBJ databases">
        <title>NJ-3-1, isolated from saline soil.</title>
        <authorList>
            <person name="Cui H.L."/>
            <person name="Shi X."/>
        </authorList>
    </citation>
    <scope>NUCLEOTIDE SEQUENCE [LARGE SCALE GENOMIC DNA]</scope>
    <source>
        <strain evidence="2 3">NJ-3-1</strain>
    </source>
</reference>
<proteinExistence type="predicted"/>
<organism evidence="2 3">
    <name type="scientific">Halorarum salinum</name>
    <dbReference type="NCBI Taxonomy" id="2743089"/>
    <lineage>
        <taxon>Archaea</taxon>
        <taxon>Methanobacteriati</taxon>
        <taxon>Methanobacteriota</taxon>
        <taxon>Stenosarchaea group</taxon>
        <taxon>Halobacteria</taxon>
        <taxon>Halobacteriales</taxon>
        <taxon>Haloferacaceae</taxon>
        <taxon>Halorarum</taxon>
    </lineage>
</organism>
<dbReference type="GeneID" id="56035990"/>
<evidence type="ECO:0000313" key="3">
    <source>
        <dbReference type="Proteomes" id="UP000509626"/>
    </source>
</evidence>
<name>A0A7D5Q9W9_9EURY</name>
<dbReference type="KEGG" id="halu:HUG12_00985"/>
<dbReference type="AlphaFoldDB" id="A0A7D5Q9W9"/>
<protein>
    <submittedName>
        <fullName evidence="2">Uncharacterized protein</fullName>
    </submittedName>
</protein>